<keyword evidence="3" id="KW-0812">Transmembrane</keyword>
<evidence type="ECO:0000313" key="7">
    <source>
        <dbReference type="Proteomes" id="UP000283530"/>
    </source>
</evidence>
<gene>
    <name evidence="6" type="ORF">CKAN_01504400</name>
</gene>
<dbReference type="InterPro" id="IPR036259">
    <property type="entry name" value="MFS_trans_sf"/>
</dbReference>
<evidence type="ECO:0000256" key="1">
    <source>
        <dbReference type="ARBA" id="ARBA00004141"/>
    </source>
</evidence>
<comment type="similarity">
    <text evidence="2">Belongs to the major facilitator superfamily. Proton-dependent oligopeptide transporter (POT/PTR) (TC 2.A.17) family.</text>
</comment>
<dbReference type="AlphaFoldDB" id="A0A443P5V1"/>
<dbReference type="Gene3D" id="1.20.1250.20">
    <property type="entry name" value="MFS general substrate transporter like domains"/>
    <property type="match status" value="1"/>
</dbReference>
<comment type="caution">
    <text evidence="6">The sequence shown here is derived from an EMBL/GenBank/DDBJ whole genome shotgun (WGS) entry which is preliminary data.</text>
</comment>
<evidence type="ECO:0000256" key="4">
    <source>
        <dbReference type="ARBA" id="ARBA00022989"/>
    </source>
</evidence>
<dbReference type="Pfam" id="PF00854">
    <property type="entry name" value="PTR2"/>
    <property type="match status" value="1"/>
</dbReference>
<dbReference type="EMBL" id="QPKB01000005">
    <property type="protein sequence ID" value="RWR86160.1"/>
    <property type="molecule type" value="Genomic_DNA"/>
</dbReference>
<name>A0A443P5V1_9MAGN</name>
<evidence type="ECO:0000256" key="2">
    <source>
        <dbReference type="ARBA" id="ARBA00005982"/>
    </source>
</evidence>
<sequence>MRNRTKKWIDCSYGQIAMAKTPPTYRGQSTRNRNPWRLSTVTEVESIKLVINMVPVWLTSLPIGLCIAQSTTFFIKQASEMNYRVSHNFEIPPASVSTLSSLSLMTSTLLLYDRFFVPMLGQVTGIEGHI</sequence>
<dbReference type="GO" id="GO:0016020">
    <property type="term" value="C:membrane"/>
    <property type="evidence" value="ECO:0007669"/>
    <property type="project" value="UniProtKB-SubCell"/>
</dbReference>
<comment type="subcellular location">
    <subcellularLocation>
        <location evidence="1">Membrane</location>
        <topology evidence="1">Multi-pass membrane protein</topology>
    </subcellularLocation>
</comment>
<dbReference type="Proteomes" id="UP000283530">
    <property type="component" value="Unassembled WGS sequence"/>
</dbReference>
<evidence type="ECO:0000256" key="5">
    <source>
        <dbReference type="ARBA" id="ARBA00023136"/>
    </source>
</evidence>
<proteinExistence type="inferred from homology"/>
<dbReference type="InterPro" id="IPR000109">
    <property type="entry name" value="POT_fam"/>
</dbReference>
<keyword evidence="4" id="KW-1133">Transmembrane helix</keyword>
<evidence type="ECO:0000256" key="3">
    <source>
        <dbReference type="ARBA" id="ARBA00022692"/>
    </source>
</evidence>
<dbReference type="OrthoDB" id="1739592at2759"/>
<keyword evidence="5" id="KW-0472">Membrane</keyword>
<evidence type="ECO:0000313" key="6">
    <source>
        <dbReference type="EMBL" id="RWR86160.1"/>
    </source>
</evidence>
<dbReference type="GO" id="GO:0022857">
    <property type="term" value="F:transmembrane transporter activity"/>
    <property type="evidence" value="ECO:0007669"/>
    <property type="project" value="InterPro"/>
</dbReference>
<protein>
    <submittedName>
        <fullName evidence="6">Protein NRT1/ PTR FAMILY 5.6-like protein</fullName>
    </submittedName>
</protein>
<keyword evidence="7" id="KW-1185">Reference proteome</keyword>
<organism evidence="6 7">
    <name type="scientific">Cinnamomum micranthum f. kanehirae</name>
    <dbReference type="NCBI Taxonomy" id="337451"/>
    <lineage>
        <taxon>Eukaryota</taxon>
        <taxon>Viridiplantae</taxon>
        <taxon>Streptophyta</taxon>
        <taxon>Embryophyta</taxon>
        <taxon>Tracheophyta</taxon>
        <taxon>Spermatophyta</taxon>
        <taxon>Magnoliopsida</taxon>
        <taxon>Magnoliidae</taxon>
        <taxon>Laurales</taxon>
        <taxon>Lauraceae</taxon>
        <taxon>Cinnamomum</taxon>
    </lineage>
</organism>
<accession>A0A443P5V1</accession>
<dbReference type="PANTHER" id="PTHR11654">
    <property type="entry name" value="OLIGOPEPTIDE TRANSPORTER-RELATED"/>
    <property type="match status" value="1"/>
</dbReference>
<reference evidence="6 7" key="1">
    <citation type="journal article" date="2019" name="Nat. Plants">
        <title>Stout camphor tree genome fills gaps in understanding of flowering plant genome evolution.</title>
        <authorList>
            <person name="Chaw S.M."/>
            <person name="Liu Y.C."/>
            <person name="Wu Y.W."/>
            <person name="Wang H.Y."/>
            <person name="Lin C.I."/>
            <person name="Wu C.S."/>
            <person name="Ke H.M."/>
            <person name="Chang L.Y."/>
            <person name="Hsu C.Y."/>
            <person name="Yang H.T."/>
            <person name="Sudianto E."/>
            <person name="Hsu M.H."/>
            <person name="Wu K.P."/>
            <person name="Wang L.N."/>
            <person name="Leebens-Mack J.H."/>
            <person name="Tsai I.J."/>
        </authorList>
    </citation>
    <scope>NUCLEOTIDE SEQUENCE [LARGE SCALE GENOMIC DNA]</scope>
    <source>
        <strain evidence="7">cv. Chaw 1501</strain>
        <tissue evidence="6">Young leaves</tissue>
    </source>
</reference>